<sequence length="104" mass="10993">MGETVRIFFGVGGPNFTSSFHVIGEIFDRVYQDGSLGAPPATGLQTVSVPPGGSTIVQMKLDRPGRYTLVDHALSRVERGLAGLLIVEGPANDDVMHAGEALTR</sequence>
<gene>
    <name evidence="2" type="ORF">ABEG18_05440</name>
</gene>
<feature type="domain" description="Plastocyanin-like" evidence="1">
    <location>
        <begin position="17"/>
        <end position="88"/>
    </location>
</feature>
<dbReference type="InterPro" id="IPR011706">
    <property type="entry name" value="Cu-oxidase_C"/>
</dbReference>
<dbReference type="InterPro" id="IPR008972">
    <property type="entry name" value="Cupredoxin"/>
</dbReference>
<dbReference type="SUPFAM" id="SSF49503">
    <property type="entry name" value="Cupredoxins"/>
    <property type="match status" value="1"/>
</dbReference>
<dbReference type="GO" id="GO:0005507">
    <property type="term" value="F:copper ion binding"/>
    <property type="evidence" value="ECO:0007669"/>
    <property type="project" value="InterPro"/>
</dbReference>
<protein>
    <submittedName>
        <fullName evidence="2">Multicopper oxidase domain-containing protein</fullName>
    </submittedName>
</protein>
<dbReference type="EMBL" id="CP157484">
    <property type="protein sequence ID" value="XBO40224.1"/>
    <property type="molecule type" value="Genomic_DNA"/>
</dbReference>
<accession>A0AAU7JJS1</accession>
<proteinExistence type="predicted"/>
<evidence type="ECO:0000313" key="2">
    <source>
        <dbReference type="EMBL" id="XBO40224.1"/>
    </source>
</evidence>
<dbReference type="RefSeq" id="WP_406857079.1">
    <property type="nucleotide sequence ID" value="NZ_CP157484.1"/>
</dbReference>
<dbReference type="AlphaFoldDB" id="A0AAU7JJS1"/>
<dbReference type="Gene3D" id="2.60.40.420">
    <property type="entry name" value="Cupredoxins - blue copper proteins"/>
    <property type="match status" value="1"/>
</dbReference>
<dbReference type="Pfam" id="PF07731">
    <property type="entry name" value="Cu-oxidase_2"/>
    <property type="match status" value="1"/>
</dbReference>
<name>A0AAU7JJS1_9HYPH</name>
<dbReference type="GO" id="GO:0016491">
    <property type="term" value="F:oxidoreductase activity"/>
    <property type="evidence" value="ECO:0007669"/>
    <property type="project" value="InterPro"/>
</dbReference>
<evidence type="ECO:0000259" key="1">
    <source>
        <dbReference type="Pfam" id="PF07731"/>
    </source>
</evidence>
<organism evidence="2">
    <name type="scientific">Alsobacter sp. KACC 23698</name>
    <dbReference type="NCBI Taxonomy" id="3149229"/>
    <lineage>
        <taxon>Bacteria</taxon>
        <taxon>Pseudomonadati</taxon>
        <taxon>Pseudomonadota</taxon>
        <taxon>Alphaproteobacteria</taxon>
        <taxon>Hyphomicrobiales</taxon>
        <taxon>Alsobacteraceae</taxon>
        <taxon>Alsobacter</taxon>
    </lineage>
</organism>
<reference evidence="2" key="1">
    <citation type="submission" date="2024-05" db="EMBL/GenBank/DDBJ databases">
        <authorList>
            <person name="Kim S."/>
            <person name="Heo J."/>
            <person name="Choi H."/>
            <person name="Choi Y."/>
            <person name="Kwon S.-W."/>
            <person name="Kim Y."/>
        </authorList>
    </citation>
    <scope>NUCLEOTIDE SEQUENCE</scope>
    <source>
        <strain evidence="2">KACC 23698</strain>
    </source>
</reference>